<proteinExistence type="predicted"/>
<dbReference type="AlphaFoldDB" id="A0A5C4XB86"/>
<dbReference type="Gene3D" id="3.30.1330.40">
    <property type="entry name" value="RutC-like"/>
    <property type="match status" value="1"/>
</dbReference>
<dbReference type="PANTHER" id="PTHR11803">
    <property type="entry name" value="2-IMINOBUTANOATE/2-IMINOPROPANOATE DEAMINASE RIDA"/>
    <property type="match status" value="1"/>
</dbReference>
<gene>
    <name evidence="1" type="ORF">FHP24_26750</name>
</gene>
<dbReference type="Pfam" id="PF01042">
    <property type="entry name" value="Ribonuc_L-PSP"/>
    <property type="match status" value="1"/>
</dbReference>
<organism evidence="1 2">
    <name type="scientific">Aliirhizobium smilacinae</name>
    <dbReference type="NCBI Taxonomy" id="1395944"/>
    <lineage>
        <taxon>Bacteria</taxon>
        <taxon>Pseudomonadati</taxon>
        <taxon>Pseudomonadota</taxon>
        <taxon>Alphaproteobacteria</taxon>
        <taxon>Hyphomicrobiales</taxon>
        <taxon>Rhizobiaceae</taxon>
        <taxon>Aliirhizobium</taxon>
    </lineage>
</organism>
<dbReference type="GO" id="GO:0019239">
    <property type="term" value="F:deaminase activity"/>
    <property type="evidence" value="ECO:0007669"/>
    <property type="project" value="TreeGrafter"/>
</dbReference>
<dbReference type="PANTHER" id="PTHR11803:SF39">
    <property type="entry name" value="2-IMINOBUTANOATE_2-IMINOPROPANOATE DEAMINASE"/>
    <property type="match status" value="1"/>
</dbReference>
<evidence type="ECO:0000313" key="1">
    <source>
        <dbReference type="EMBL" id="TNM60101.1"/>
    </source>
</evidence>
<keyword evidence="2" id="KW-1185">Reference proteome</keyword>
<dbReference type="SUPFAM" id="SSF55298">
    <property type="entry name" value="YjgF-like"/>
    <property type="match status" value="1"/>
</dbReference>
<sequence>MTIIRHGLGEGRGSGGRKLPFAKAVEAGGWLYVSGQTPMRDGEVVGSGIVEQAKIAIENMLTIVKDAGYQPSDIVRVGVWVDDARDFWSFNGVFEQYFGDNPPARCCVETRMVVDCKVEVDCIAYKAP</sequence>
<reference evidence="1 2" key="1">
    <citation type="submission" date="2019-06" db="EMBL/GenBank/DDBJ databases">
        <title>The draft genome of Rhizobium smilacinae PTYR-5.</title>
        <authorList>
            <person name="Liu L."/>
            <person name="Li L."/>
            <person name="Zhang X."/>
        </authorList>
    </citation>
    <scope>NUCLEOTIDE SEQUENCE [LARGE SCALE GENOMIC DNA]</scope>
    <source>
        <strain evidence="1 2">PTYR-5</strain>
    </source>
</reference>
<dbReference type="InterPro" id="IPR006175">
    <property type="entry name" value="YjgF/YER057c/UK114"/>
</dbReference>
<evidence type="ECO:0000313" key="2">
    <source>
        <dbReference type="Proteomes" id="UP000311605"/>
    </source>
</evidence>
<protein>
    <submittedName>
        <fullName evidence="1">RidA family protein</fullName>
    </submittedName>
</protein>
<dbReference type="InterPro" id="IPR035959">
    <property type="entry name" value="RutC-like_sf"/>
</dbReference>
<dbReference type="CDD" id="cd00448">
    <property type="entry name" value="YjgF_YER057c_UK114_family"/>
    <property type="match status" value="1"/>
</dbReference>
<dbReference type="RefSeq" id="WP_139679305.1">
    <property type="nucleotide sequence ID" value="NZ_VDMN01000010.1"/>
</dbReference>
<comment type="caution">
    <text evidence="1">The sequence shown here is derived from an EMBL/GenBank/DDBJ whole genome shotgun (WGS) entry which is preliminary data.</text>
</comment>
<accession>A0A5C4XB86</accession>
<dbReference type="OrthoDB" id="9808943at2"/>
<dbReference type="GO" id="GO:0005829">
    <property type="term" value="C:cytosol"/>
    <property type="evidence" value="ECO:0007669"/>
    <property type="project" value="TreeGrafter"/>
</dbReference>
<dbReference type="EMBL" id="VDMN01000010">
    <property type="protein sequence ID" value="TNM60101.1"/>
    <property type="molecule type" value="Genomic_DNA"/>
</dbReference>
<dbReference type="Proteomes" id="UP000311605">
    <property type="component" value="Unassembled WGS sequence"/>
</dbReference>
<name>A0A5C4XB86_9HYPH</name>